<dbReference type="GO" id="GO:0005185">
    <property type="term" value="F:neurohypophyseal hormone activity"/>
    <property type="evidence" value="ECO:0007669"/>
    <property type="project" value="InterPro"/>
</dbReference>
<keyword evidence="4" id="KW-0812">Transmembrane</keyword>
<keyword evidence="4" id="KW-1133">Transmembrane helix</keyword>
<dbReference type="GO" id="GO:0005615">
    <property type="term" value="C:extracellular space"/>
    <property type="evidence" value="ECO:0007669"/>
    <property type="project" value="TreeGrafter"/>
</dbReference>
<dbReference type="EMBL" id="CAJNRF010001094">
    <property type="protein sequence ID" value="CAF1993924.1"/>
    <property type="molecule type" value="Genomic_DNA"/>
</dbReference>
<evidence type="ECO:0000313" key="8">
    <source>
        <dbReference type="EMBL" id="CAF2107381.1"/>
    </source>
</evidence>
<protein>
    <submittedName>
        <fullName evidence="6">Uncharacterized protein</fullName>
    </submittedName>
</protein>
<evidence type="ECO:0000313" key="9">
    <source>
        <dbReference type="Proteomes" id="UP000663856"/>
    </source>
</evidence>
<evidence type="ECO:0000256" key="1">
    <source>
        <dbReference type="ARBA" id="ARBA00007369"/>
    </source>
</evidence>
<dbReference type="PANTHER" id="PTHR11681:SF5">
    <property type="entry name" value="ISOTOCIN"/>
    <property type="match status" value="1"/>
</dbReference>
<dbReference type="SUPFAM" id="SSF49606">
    <property type="entry name" value="Neurophysin II"/>
    <property type="match status" value="1"/>
</dbReference>
<keyword evidence="2" id="KW-0732">Signal</keyword>
<dbReference type="InterPro" id="IPR022423">
    <property type="entry name" value="Neurohypophysial_hormone_CS"/>
</dbReference>
<reference evidence="6" key="1">
    <citation type="submission" date="2021-02" db="EMBL/GenBank/DDBJ databases">
        <authorList>
            <person name="Nowell W R."/>
        </authorList>
    </citation>
    <scope>NUCLEOTIDE SEQUENCE</scope>
</reference>
<comment type="caution">
    <text evidence="6">The sequence shown here is derived from an EMBL/GenBank/DDBJ whole genome shotgun (WGS) entry which is preliminary data.</text>
</comment>
<dbReference type="PANTHER" id="PTHR11681">
    <property type="entry name" value="NEUROPHYSIN"/>
    <property type="match status" value="1"/>
</dbReference>
<dbReference type="AlphaFoldDB" id="A0A816MF32"/>
<dbReference type="PRINTS" id="PR00831">
    <property type="entry name" value="NEUROPHYSIN"/>
</dbReference>
<dbReference type="Gene3D" id="2.60.9.10">
    <property type="entry name" value="Neurohypophysial hormone domain"/>
    <property type="match status" value="1"/>
</dbReference>
<dbReference type="Proteomes" id="UP000663834">
    <property type="component" value="Unassembled WGS sequence"/>
</dbReference>
<dbReference type="Proteomes" id="UP000663887">
    <property type="component" value="Unassembled WGS sequence"/>
</dbReference>
<dbReference type="EMBL" id="CAJNOW010017905">
    <property type="protein sequence ID" value="CAF1661335.1"/>
    <property type="molecule type" value="Genomic_DNA"/>
</dbReference>
<comment type="similarity">
    <text evidence="1">Belongs to the vasopressin/oxytocin family.</text>
</comment>
<feature type="transmembrane region" description="Helical" evidence="4">
    <location>
        <begin position="49"/>
        <end position="68"/>
    </location>
</feature>
<feature type="transmembrane region" description="Helical" evidence="4">
    <location>
        <begin position="16"/>
        <end position="37"/>
    </location>
</feature>
<dbReference type="Proteomes" id="UP000663824">
    <property type="component" value="Unassembled WGS sequence"/>
</dbReference>
<evidence type="ECO:0000256" key="4">
    <source>
        <dbReference type="SAM" id="Phobius"/>
    </source>
</evidence>
<dbReference type="Proteomes" id="UP000663856">
    <property type="component" value="Unassembled WGS sequence"/>
</dbReference>
<evidence type="ECO:0000256" key="2">
    <source>
        <dbReference type="ARBA" id="ARBA00022729"/>
    </source>
</evidence>
<dbReference type="EMBL" id="CAJNRG010006300">
    <property type="protein sequence ID" value="CAF2084667.1"/>
    <property type="molecule type" value="Genomic_DNA"/>
</dbReference>
<evidence type="ECO:0000256" key="3">
    <source>
        <dbReference type="ARBA" id="ARBA00023157"/>
    </source>
</evidence>
<evidence type="ECO:0000313" key="6">
    <source>
        <dbReference type="EMBL" id="CAF1993924.1"/>
    </source>
</evidence>
<sequence>MFVANKQSVNKVHSQLVGVNSISLFFTNFSFSLYVAFPSYYLPIYIKSVVYSVFSISKIAFISLKSILSDTNESMHQFTLFILSLAIIQLSYACYITNCPIGGKRSLLANSILHDHQCPRCGANGQCYGSSICCTSSGCRIGHRSDIRECSTEDHSVIPCIIKSAFCSVLPNGQCAANGVCCNTESCQIDETCSMSSNQNIDS</sequence>
<dbReference type="InterPro" id="IPR036387">
    <property type="entry name" value="Neurhyp_horm_dom_sf"/>
</dbReference>
<organism evidence="6 9">
    <name type="scientific">Rotaria magnacalcarata</name>
    <dbReference type="NCBI Taxonomy" id="392030"/>
    <lineage>
        <taxon>Eukaryota</taxon>
        <taxon>Metazoa</taxon>
        <taxon>Spiralia</taxon>
        <taxon>Gnathifera</taxon>
        <taxon>Rotifera</taxon>
        <taxon>Eurotatoria</taxon>
        <taxon>Bdelloidea</taxon>
        <taxon>Philodinida</taxon>
        <taxon>Philodinidae</taxon>
        <taxon>Rotaria</taxon>
    </lineage>
</organism>
<gene>
    <name evidence="5" type="ORF">KQP761_LOCUS32123</name>
    <name evidence="8" type="ORF">MBJ925_LOCUS23533</name>
    <name evidence="6" type="ORF">WKI299_LOCUS4411</name>
    <name evidence="7" type="ORF">XDN619_LOCUS15454</name>
</gene>
<dbReference type="InterPro" id="IPR000981">
    <property type="entry name" value="Neurhyp_horm"/>
</dbReference>
<dbReference type="EMBL" id="CAJNRE010012104">
    <property type="protein sequence ID" value="CAF2107381.1"/>
    <property type="molecule type" value="Genomic_DNA"/>
</dbReference>
<proteinExistence type="inferred from homology"/>
<dbReference type="Pfam" id="PF00184">
    <property type="entry name" value="Hormone_5"/>
    <property type="match status" value="1"/>
</dbReference>
<feature type="transmembrane region" description="Helical" evidence="4">
    <location>
        <begin position="74"/>
        <end position="95"/>
    </location>
</feature>
<name>A0A816MF32_9BILA</name>
<dbReference type="SMART" id="SM00003">
    <property type="entry name" value="NH"/>
    <property type="match status" value="1"/>
</dbReference>
<evidence type="ECO:0000313" key="7">
    <source>
        <dbReference type="EMBL" id="CAF2084667.1"/>
    </source>
</evidence>
<dbReference type="GO" id="GO:0030141">
    <property type="term" value="C:secretory granule"/>
    <property type="evidence" value="ECO:0007669"/>
    <property type="project" value="TreeGrafter"/>
</dbReference>
<dbReference type="PROSITE" id="PS00264">
    <property type="entry name" value="NEUROHYPOPHYS_HORM"/>
    <property type="match status" value="1"/>
</dbReference>
<accession>A0A816MF32</accession>
<dbReference type="OrthoDB" id="10056056at2759"/>
<keyword evidence="3" id="KW-1015">Disulfide bond</keyword>
<keyword evidence="4" id="KW-0472">Membrane</keyword>
<evidence type="ECO:0000313" key="5">
    <source>
        <dbReference type="EMBL" id="CAF1661335.1"/>
    </source>
</evidence>